<dbReference type="Proteomes" id="UP000737171">
    <property type="component" value="Unassembled WGS sequence"/>
</dbReference>
<sequence>MSAVMSFAQWMNLTDGGFTSIRSSELKAIDTALKYYHDNPVQARKDRLAAALLKWMQSKGAAWKTSVRNKNRAVETLYAQVTGLGGPNLSGEERVGLAHVRDESQAILQQLFRGQRLEWRNTFKAKLGEQKTGLASASASVLINTRELSGVRIGGTGGAVGGNTGQAMAIAEDLVRSVVSPENLQDVMRALASLMPAFMTQLAASLVPFLGVLTSAGGTAWAAKNALRSAWRVESAKDHVHGSLAQGNPAAALEALIRLLQREHTNDVFAVSVSLGEFGGKLAGVLADGGTATNAAVGLAASVIRLMNIVRVIERDVRERNAANTAMRTRVDRKIFETCPVVGAYLICCAPTSVMCNAIFDERFGEVGWQDQVETAVRRHLGALREQARRVITAHRFWIPGLAHHAGLMAVNEKKLKQMLASKGKTGMVGFGSDNLPAALRA</sequence>
<evidence type="ECO:0000313" key="1">
    <source>
        <dbReference type="EMBL" id="NRF67686.1"/>
    </source>
</evidence>
<keyword evidence="2" id="KW-1185">Reference proteome</keyword>
<protein>
    <submittedName>
        <fullName evidence="1">Uncharacterized protein</fullName>
    </submittedName>
</protein>
<comment type="caution">
    <text evidence="1">The sequence shown here is derived from an EMBL/GenBank/DDBJ whole genome shotgun (WGS) entry which is preliminary data.</text>
</comment>
<name>A0ABX2EGF5_9BURK</name>
<accession>A0ABX2EGF5</accession>
<dbReference type="EMBL" id="JABRWJ010000003">
    <property type="protein sequence ID" value="NRF67686.1"/>
    <property type="molecule type" value="Genomic_DNA"/>
</dbReference>
<gene>
    <name evidence="1" type="ORF">HLB44_11885</name>
</gene>
<dbReference type="RefSeq" id="WP_173122781.1">
    <property type="nucleotide sequence ID" value="NZ_JABRWJ010000003.1"/>
</dbReference>
<evidence type="ECO:0000313" key="2">
    <source>
        <dbReference type="Proteomes" id="UP000737171"/>
    </source>
</evidence>
<organism evidence="1 2">
    <name type="scientific">Pseudaquabacterium terrae</name>
    <dbReference type="NCBI Taxonomy" id="2732868"/>
    <lineage>
        <taxon>Bacteria</taxon>
        <taxon>Pseudomonadati</taxon>
        <taxon>Pseudomonadota</taxon>
        <taxon>Betaproteobacteria</taxon>
        <taxon>Burkholderiales</taxon>
        <taxon>Sphaerotilaceae</taxon>
        <taxon>Pseudaquabacterium</taxon>
    </lineage>
</organism>
<reference evidence="1 2" key="1">
    <citation type="submission" date="2020-05" db="EMBL/GenBank/DDBJ databases">
        <title>Aquincola sp. isolate from soil.</title>
        <authorList>
            <person name="Han J."/>
            <person name="Kim D.-U."/>
        </authorList>
    </citation>
    <scope>NUCLEOTIDE SEQUENCE [LARGE SCALE GENOMIC DNA]</scope>
    <source>
        <strain evidence="1 2">S2</strain>
    </source>
</reference>
<proteinExistence type="predicted"/>